<dbReference type="CDD" id="cd00427">
    <property type="entry name" value="Ribosomal_L29_HIP"/>
    <property type="match status" value="1"/>
</dbReference>
<evidence type="ECO:0000256" key="4">
    <source>
        <dbReference type="ARBA" id="ARBA00035204"/>
    </source>
</evidence>
<evidence type="ECO:0000313" key="6">
    <source>
        <dbReference type="EMBL" id="KYG61969.1"/>
    </source>
</evidence>
<sequence length="63" mass="7234">MKFVEIQDLSVTELKKKRAALSEELFQARIKNSIGQLSNPIEIRNLRRNIAKINTAIVKKVAR</sequence>
<dbReference type="GO" id="GO:0006412">
    <property type="term" value="P:translation"/>
    <property type="evidence" value="ECO:0007669"/>
    <property type="project" value="UniProtKB-UniRule"/>
</dbReference>
<proteinExistence type="inferred from homology"/>
<gene>
    <name evidence="5" type="primary">rpmC</name>
    <name evidence="6" type="ORF">AZI85_07090</name>
    <name evidence="7" type="ORF">AZI87_02505</name>
</gene>
<dbReference type="AlphaFoldDB" id="A0A150WFZ9"/>
<comment type="caution">
    <text evidence="6">The sequence shown here is derived from an EMBL/GenBank/DDBJ whole genome shotgun (WGS) entry which is preliminary data.</text>
</comment>
<dbReference type="SUPFAM" id="SSF46561">
    <property type="entry name" value="Ribosomal protein L29 (L29p)"/>
    <property type="match status" value="1"/>
</dbReference>
<organism evidence="6 8">
    <name type="scientific">Bdellovibrio bacteriovorus</name>
    <dbReference type="NCBI Taxonomy" id="959"/>
    <lineage>
        <taxon>Bacteria</taxon>
        <taxon>Pseudomonadati</taxon>
        <taxon>Bdellovibrionota</taxon>
        <taxon>Bdellovibrionia</taxon>
        <taxon>Bdellovibrionales</taxon>
        <taxon>Pseudobdellovibrionaceae</taxon>
        <taxon>Bdellovibrio</taxon>
    </lineage>
</organism>
<dbReference type="Proteomes" id="UP000075799">
    <property type="component" value="Unassembled WGS sequence"/>
</dbReference>
<evidence type="ECO:0000313" key="7">
    <source>
        <dbReference type="EMBL" id="KYG68152.1"/>
    </source>
</evidence>
<keyword evidence="3 5" id="KW-0687">Ribonucleoprotein</keyword>
<evidence type="ECO:0000313" key="8">
    <source>
        <dbReference type="Proteomes" id="UP000075391"/>
    </source>
</evidence>
<evidence type="ECO:0000256" key="1">
    <source>
        <dbReference type="ARBA" id="ARBA00009254"/>
    </source>
</evidence>
<name>A0A150WFZ9_BDEBC</name>
<dbReference type="EMBL" id="LUKD01000001">
    <property type="protein sequence ID" value="KYG68152.1"/>
    <property type="molecule type" value="Genomic_DNA"/>
</dbReference>
<evidence type="ECO:0000256" key="5">
    <source>
        <dbReference type="HAMAP-Rule" id="MF_00374"/>
    </source>
</evidence>
<dbReference type="InterPro" id="IPR036049">
    <property type="entry name" value="Ribosomal_uL29_sf"/>
</dbReference>
<comment type="similarity">
    <text evidence="1 5">Belongs to the universal ribosomal protein uL29 family.</text>
</comment>
<dbReference type="GO" id="GO:0003735">
    <property type="term" value="F:structural constituent of ribosome"/>
    <property type="evidence" value="ECO:0007669"/>
    <property type="project" value="InterPro"/>
</dbReference>
<evidence type="ECO:0000313" key="9">
    <source>
        <dbReference type="Proteomes" id="UP000075799"/>
    </source>
</evidence>
<dbReference type="Gene3D" id="1.10.287.310">
    <property type="match status" value="1"/>
</dbReference>
<dbReference type="Pfam" id="PF00831">
    <property type="entry name" value="Ribosomal_L29"/>
    <property type="match status" value="1"/>
</dbReference>
<evidence type="ECO:0000256" key="3">
    <source>
        <dbReference type="ARBA" id="ARBA00023274"/>
    </source>
</evidence>
<accession>A0A150WFZ9</accession>
<reference evidence="8 9" key="1">
    <citation type="submission" date="2016-03" db="EMBL/GenBank/DDBJ databases">
        <authorList>
            <person name="Ploux O."/>
        </authorList>
    </citation>
    <scope>NUCLEOTIDE SEQUENCE [LARGE SCALE GENOMIC DNA]</scope>
    <source>
        <strain evidence="6 8">BER2</strain>
        <strain evidence="7 9">EC13</strain>
    </source>
</reference>
<dbReference type="GO" id="GO:1990904">
    <property type="term" value="C:ribonucleoprotein complex"/>
    <property type="evidence" value="ECO:0007669"/>
    <property type="project" value="UniProtKB-KW"/>
</dbReference>
<dbReference type="InterPro" id="IPR018254">
    <property type="entry name" value="Ribosomal_uL29_CS"/>
</dbReference>
<dbReference type="InterPro" id="IPR001854">
    <property type="entry name" value="Ribosomal_uL29"/>
</dbReference>
<keyword evidence="2 5" id="KW-0689">Ribosomal protein</keyword>
<dbReference type="GO" id="GO:0005840">
    <property type="term" value="C:ribosome"/>
    <property type="evidence" value="ECO:0007669"/>
    <property type="project" value="UniProtKB-KW"/>
</dbReference>
<dbReference type="NCBIfam" id="TIGR00012">
    <property type="entry name" value="L29"/>
    <property type="match status" value="1"/>
</dbReference>
<dbReference type="Proteomes" id="UP000075391">
    <property type="component" value="Unassembled WGS sequence"/>
</dbReference>
<dbReference type="RefSeq" id="WP_063204854.1">
    <property type="nucleotide sequence ID" value="NZ_CP168967.1"/>
</dbReference>
<evidence type="ECO:0000256" key="2">
    <source>
        <dbReference type="ARBA" id="ARBA00022980"/>
    </source>
</evidence>
<dbReference type="OrthoDB" id="5296761at2"/>
<dbReference type="EMBL" id="LUKF01000016">
    <property type="protein sequence ID" value="KYG61969.1"/>
    <property type="molecule type" value="Genomic_DNA"/>
</dbReference>
<protein>
    <recommendedName>
        <fullName evidence="4 5">Large ribosomal subunit protein uL29</fullName>
    </recommendedName>
</protein>
<dbReference type="HAMAP" id="MF_00374">
    <property type="entry name" value="Ribosomal_uL29"/>
    <property type="match status" value="1"/>
</dbReference>
<dbReference type="PROSITE" id="PS00579">
    <property type="entry name" value="RIBOSOMAL_L29"/>
    <property type="match status" value="1"/>
</dbReference>